<evidence type="ECO:0000313" key="2">
    <source>
        <dbReference type="Proteomes" id="UP000444960"/>
    </source>
</evidence>
<keyword evidence="2" id="KW-1185">Reference proteome</keyword>
<protein>
    <submittedName>
        <fullName evidence="1">Uncharacterized protein</fullName>
    </submittedName>
</protein>
<comment type="caution">
    <text evidence="1">The sequence shown here is derived from an EMBL/GenBank/DDBJ whole genome shotgun (WGS) entry which is preliminary data.</text>
</comment>
<name>A0A7I9V2X4_9ACTN</name>
<reference evidence="2" key="1">
    <citation type="submission" date="2019-06" db="EMBL/GenBank/DDBJ databases">
        <title>Gordonia isolated from sludge of a wastewater treatment plant.</title>
        <authorList>
            <person name="Tamura T."/>
            <person name="Aoyama K."/>
            <person name="Kang Y."/>
            <person name="Saito S."/>
            <person name="Akiyama N."/>
            <person name="Yazawa K."/>
            <person name="Gonoi T."/>
            <person name="Mikami Y."/>
        </authorList>
    </citation>
    <scope>NUCLEOTIDE SEQUENCE [LARGE SCALE GENOMIC DNA]</scope>
    <source>
        <strain evidence="2">NBRC 107696</strain>
    </source>
</reference>
<dbReference type="Proteomes" id="UP000444960">
    <property type="component" value="Unassembled WGS sequence"/>
</dbReference>
<dbReference type="RefSeq" id="WP_161893720.1">
    <property type="nucleotide sequence ID" value="NZ_BJOV01000001.1"/>
</dbReference>
<dbReference type="OrthoDB" id="4763754at2"/>
<gene>
    <name evidence="1" type="ORF">nbrc107696_02010</name>
</gene>
<evidence type="ECO:0000313" key="1">
    <source>
        <dbReference type="EMBL" id="GED99754.1"/>
    </source>
</evidence>
<proteinExistence type="predicted"/>
<organism evidence="1 2">
    <name type="scientific">Gordonia spumicola</name>
    <dbReference type="NCBI Taxonomy" id="589161"/>
    <lineage>
        <taxon>Bacteria</taxon>
        <taxon>Bacillati</taxon>
        <taxon>Actinomycetota</taxon>
        <taxon>Actinomycetes</taxon>
        <taxon>Mycobacteriales</taxon>
        <taxon>Gordoniaceae</taxon>
        <taxon>Gordonia</taxon>
    </lineage>
</organism>
<dbReference type="AlphaFoldDB" id="A0A7I9V2X4"/>
<sequence>MTASNKAAETTATDAKVADAVITDFLTTVIESTRDLVDNLLESAGTVERNVRERADDAREKLTGDDAVDALRTQIQNLSDQVEKFANLRLSSEKKADADK</sequence>
<dbReference type="EMBL" id="BJOV01000001">
    <property type="protein sequence ID" value="GED99754.1"/>
    <property type="molecule type" value="Genomic_DNA"/>
</dbReference>
<accession>A0A7I9V2X4</accession>